<dbReference type="STRING" id="1392998.ANME2D_03144"/>
<feature type="transmembrane region" description="Helical" evidence="1">
    <location>
        <begin position="12"/>
        <end position="34"/>
    </location>
</feature>
<evidence type="ECO:0000259" key="2">
    <source>
        <dbReference type="Pfam" id="PF26256"/>
    </source>
</evidence>
<evidence type="ECO:0000256" key="1">
    <source>
        <dbReference type="SAM" id="Phobius"/>
    </source>
</evidence>
<dbReference type="Proteomes" id="UP000218615">
    <property type="component" value="Unassembled WGS sequence"/>
</dbReference>
<dbReference type="RefSeq" id="WP_096207366.1">
    <property type="nucleotide sequence ID" value="NZ_FZMP01000243.1"/>
</dbReference>
<keyword evidence="1" id="KW-1133">Transmembrane helix</keyword>
<sequence>MVSREKLEDYFYFGIFLIAMLFALLAIFKLYFSIEELIRTWFNYRYQPIFQALFGISVLAICVYLIRERLIKTKQ</sequence>
<evidence type="ECO:0000313" key="4">
    <source>
        <dbReference type="Proteomes" id="UP000218615"/>
    </source>
</evidence>
<keyword evidence="1" id="KW-0472">Membrane</keyword>
<dbReference type="EMBL" id="FZMP01000243">
    <property type="protein sequence ID" value="SNQ62856.1"/>
    <property type="molecule type" value="Genomic_DNA"/>
</dbReference>
<organism evidence="3 4">
    <name type="scientific">Candidatus Methanoperedens nitratireducens</name>
    <dbReference type="NCBI Taxonomy" id="1392998"/>
    <lineage>
        <taxon>Archaea</taxon>
        <taxon>Methanobacteriati</taxon>
        <taxon>Methanobacteriota</taxon>
        <taxon>Stenosarchaea group</taxon>
        <taxon>Methanomicrobia</taxon>
        <taxon>Methanosarcinales</taxon>
        <taxon>ANME-2 cluster</taxon>
        <taxon>Candidatus Methanoperedentaceae</taxon>
        <taxon>Candidatus Methanoperedens</taxon>
    </lineage>
</organism>
<dbReference type="Pfam" id="PF26256">
    <property type="entry name" value="DUF8060"/>
    <property type="match status" value="1"/>
</dbReference>
<dbReference type="AlphaFoldDB" id="A0A284VU73"/>
<protein>
    <recommendedName>
        <fullName evidence="2">DUF8060 domain-containing protein</fullName>
    </recommendedName>
</protein>
<evidence type="ECO:0000313" key="3">
    <source>
        <dbReference type="EMBL" id="SNQ62856.1"/>
    </source>
</evidence>
<feature type="domain" description="DUF8060" evidence="2">
    <location>
        <begin position="3"/>
        <end position="63"/>
    </location>
</feature>
<keyword evidence="4" id="KW-1185">Reference proteome</keyword>
<keyword evidence="1" id="KW-0812">Transmembrane</keyword>
<accession>A0A284VU73</accession>
<feature type="transmembrane region" description="Helical" evidence="1">
    <location>
        <begin position="46"/>
        <end position="66"/>
    </location>
</feature>
<proteinExistence type="predicted"/>
<dbReference type="InterPro" id="IPR058373">
    <property type="entry name" value="DUF8060"/>
</dbReference>
<gene>
    <name evidence="3" type="ORF">MNV_920023</name>
</gene>
<dbReference type="OrthoDB" id="121880at2157"/>
<reference evidence="4" key="1">
    <citation type="submission" date="2017-06" db="EMBL/GenBank/DDBJ databases">
        <authorList>
            <person name="Cremers G."/>
        </authorList>
    </citation>
    <scope>NUCLEOTIDE SEQUENCE [LARGE SCALE GENOMIC DNA]</scope>
</reference>
<name>A0A284VU73_9EURY</name>